<comment type="caution">
    <text evidence="3">The sequence shown here is derived from an EMBL/GenBank/DDBJ whole genome shotgun (WGS) entry which is preliminary data.</text>
</comment>
<sequence>MKIKSIHIDGFGKWVDQDFTITANPQVIFGNNEAGKTTLAVFIRSVLFGFANAKGKNRYQQYKPRHSAAYGGSLLVEVDGQEYRIHRGAGKGGGKVTVTDQAGHRFGAGKLAELLGNVNQELYQAVFGFSQADLAAVDDLRQEEVQHHLQQLGAVGSNEWGQFVTQLLKKGDELFKPRGRKPVLNQHLKEYQAMQDRLQAAREKYDEYTRLVKDYDHAQGQAQQLRAQLTTLQPREERLAQLSRLWPVYAQWQRGSHPASQAQISDDQVNQVDRLRVEEQELQRQVRNARDQLNKLTGQASQFDRATLTDYHAHQADYQRLQTKLLQLQAQADHYQQQERVMEDRFQERNQLQERYGHQLPQPLSETAVVQLENLQEDEAAPVDLKLPISLAAVGAVLAIIGLAGRHGLLTFLGLVAVAGAGFWYYHLRGQERQQAARHHQALAKFGQQHGLSNFPVSQWLPMQADLHRVAELNRELAGNQEQTARRHEEFTQLQRQLAGKAAGGGVAELARNFAEWLNTQANQWREWTALKQQTTTVDQQLADLNHHLRDVQNEKWAIYQSVGVGNDAAFNHFLQERAQARDRQATTAAYEKQLTAQDKADLARFANAADLQEQLQTVRDQVNTARVTLQQAQEEAQHDQLAIDHLAADGTLAELEQRQANLAAQIWQEAQEWVAYQLAADWINRALVLASADRYPAIITAAERFFATLTADRYSKILLNDDGVAVQDAQQEQFAVGELSTGTAEQLYVALRLGFISVMSDHVALPIMIDDGFVNFDHVRRDRIFALLNQLATKNQVLFFTANDQALDLAPVLNLNELNRE</sequence>
<accession>A0ABT7VNM4</accession>
<dbReference type="Gene3D" id="3.40.50.300">
    <property type="entry name" value="P-loop containing nucleotide triphosphate hydrolases"/>
    <property type="match status" value="2"/>
</dbReference>
<keyword evidence="1" id="KW-0175">Coiled coil</keyword>
<dbReference type="Pfam" id="PF13514">
    <property type="entry name" value="AAA_27"/>
    <property type="match status" value="1"/>
</dbReference>
<dbReference type="InterPro" id="IPR038734">
    <property type="entry name" value="YhaN_AAA"/>
</dbReference>
<feature type="coiled-coil region" evidence="1">
    <location>
        <begin position="184"/>
        <end position="228"/>
    </location>
</feature>
<reference evidence="4" key="1">
    <citation type="submission" date="2023-06" db="EMBL/GenBank/DDBJ databases">
        <title>Identification and characterization of horizontal gene transfer across gut microbiota members of farm animals based on homology search.</title>
        <authorList>
            <person name="Zeman M."/>
            <person name="Kubasova T."/>
            <person name="Jahodarova E."/>
            <person name="Nykrynova M."/>
            <person name="Rychlik I."/>
        </authorList>
    </citation>
    <scope>NUCLEOTIDE SEQUENCE [LARGE SCALE GENOMIC DNA]</scope>
    <source>
        <strain evidence="4">105_WCHN</strain>
    </source>
</reference>
<dbReference type="PANTHER" id="PTHR41259:SF1">
    <property type="entry name" value="DOUBLE-STRAND BREAK REPAIR RAD50 ATPASE, PUTATIVE-RELATED"/>
    <property type="match status" value="1"/>
</dbReference>
<evidence type="ECO:0000313" key="4">
    <source>
        <dbReference type="Proteomes" id="UP001529423"/>
    </source>
</evidence>
<keyword evidence="4" id="KW-1185">Reference proteome</keyword>
<dbReference type="InterPro" id="IPR027417">
    <property type="entry name" value="P-loop_NTPase"/>
</dbReference>
<evidence type="ECO:0000313" key="3">
    <source>
        <dbReference type="EMBL" id="MDM8334332.1"/>
    </source>
</evidence>
<dbReference type="EMBL" id="JAUDEO010000042">
    <property type="protein sequence ID" value="MDM8334332.1"/>
    <property type="molecule type" value="Genomic_DNA"/>
</dbReference>
<feature type="coiled-coil region" evidence="1">
    <location>
        <begin position="609"/>
        <end position="673"/>
    </location>
</feature>
<dbReference type="RefSeq" id="WP_289560785.1">
    <property type="nucleotide sequence ID" value="NZ_JAUDEO010000042.1"/>
</dbReference>
<protein>
    <submittedName>
        <fullName evidence="3">AAA family ATPase</fullName>
    </submittedName>
</protein>
<evidence type="ECO:0000256" key="1">
    <source>
        <dbReference type="SAM" id="Coils"/>
    </source>
</evidence>
<evidence type="ECO:0000259" key="2">
    <source>
        <dbReference type="Pfam" id="PF13514"/>
    </source>
</evidence>
<reference evidence="3 4" key="2">
    <citation type="submission" date="2023-06" db="EMBL/GenBank/DDBJ databases">
        <title>Identification and characterization of horizontal gene transfer across gut microbiota members of farm animals based on homology search.</title>
        <authorList>
            <person name="Schwarzerova J."/>
            <person name="Nykrynova M."/>
            <person name="Jureckova K."/>
            <person name="Cejkova D."/>
            <person name="Rychlik I."/>
        </authorList>
    </citation>
    <scope>NUCLEOTIDE SEQUENCE [LARGE SCALE GENOMIC DNA]</scope>
    <source>
        <strain evidence="3 4">105_WCHN</strain>
    </source>
</reference>
<feature type="coiled-coil region" evidence="1">
    <location>
        <begin position="265"/>
        <end position="355"/>
    </location>
</feature>
<dbReference type="SUPFAM" id="SSF52540">
    <property type="entry name" value="P-loop containing nucleoside triphosphate hydrolases"/>
    <property type="match status" value="1"/>
</dbReference>
<dbReference type="Proteomes" id="UP001529423">
    <property type="component" value="Unassembled WGS sequence"/>
</dbReference>
<dbReference type="PANTHER" id="PTHR41259">
    <property type="entry name" value="DOUBLE-STRAND BREAK REPAIR RAD50 ATPASE, PUTATIVE-RELATED"/>
    <property type="match status" value="1"/>
</dbReference>
<proteinExistence type="predicted"/>
<gene>
    <name evidence="3" type="ORF">QUW46_07085</name>
</gene>
<feature type="domain" description="YhaN AAA" evidence="2">
    <location>
        <begin position="1"/>
        <end position="202"/>
    </location>
</feature>
<organism evidence="3 4">
    <name type="scientific">Limosilactobacillus panis</name>
    <dbReference type="NCBI Taxonomy" id="47493"/>
    <lineage>
        <taxon>Bacteria</taxon>
        <taxon>Bacillati</taxon>
        <taxon>Bacillota</taxon>
        <taxon>Bacilli</taxon>
        <taxon>Lactobacillales</taxon>
        <taxon>Lactobacillaceae</taxon>
        <taxon>Limosilactobacillus</taxon>
    </lineage>
</organism>
<name>A0ABT7VNM4_9LACO</name>